<accession>A0ABS9MRV5</accession>
<dbReference type="Proteomes" id="UP001297600">
    <property type="component" value="Unassembled WGS sequence"/>
</dbReference>
<gene>
    <name evidence="1" type="ORF">MAF45_07910</name>
</gene>
<dbReference type="EMBL" id="JAKNCT010000009">
    <property type="protein sequence ID" value="MCG5031363.1"/>
    <property type="molecule type" value="Genomic_DNA"/>
</dbReference>
<reference evidence="1 2" key="1">
    <citation type="submission" date="2022-02" db="EMBL/GenBank/DDBJ databases">
        <title>Mesosutterella porci, a novel member of the family Sutterellaceae from pig feces.</title>
        <authorList>
            <person name="Wylensek D."/>
            <person name="Clavel T."/>
        </authorList>
    </citation>
    <scope>NUCLEOTIDE SEQUENCE [LARGE SCALE GENOMIC DNA]</scope>
    <source>
        <strain evidence="2">oilRF-744-wt-GAM-9</strain>
    </source>
</reference>
<name>A0ABS9MRV5_9BURK</name>
<dbReference type="RefSeq" id="WP_237979097.1">
    <property type="nucleotide sequence ID" value="NZ_JAKNCT010000009.1"/>
</dbReference>
<organism evidence="1 2">
    <name type="scientific">Mesosutterella porci</name>
    <dbReference type="NCBI Taxonomy" id="2915351"/>
    <lineage>
        <taxon>Bacteria</taxon>
        <taxon>Pseudomonadati</taxon>
        <taxon>Pseudomonadota</taxon>
        <taxon>Betaproteobacteria</taxon>
        <taxon>Burkholderiales</taxon>
        <taxon>Sutterellaceae</taxon>
        <taxon>Mesosutterella</taxon>
    </lineage>
</organism>
<proteinExistence type="predicted"/>
<evidence type="ECO:0000313" key="2">
    <source>
        <dbReference type="Proteomes" id="UP001297600"/>
    </source>
</evidence>
<protein>
    <submittedName>
        <fullName evidence="1">Uncharacterized protein</fullName>
    </submittedName>
</protein>
<comment type="caution">
    <text evidence="1">The sequence shown here is derived from an EMBL/GenBank/DDBJ whole genome shotgun (WGS) entry which is preliminary data.</text>
</comment>
<evidence type="ECO:0000313" key="1">
    <source>
        <dbReference type="EMBL" id="MCG5031363.1"/>
    </source>
</evidence>
<keyword evidence="2" id="KW-1185">Reference proteome</keyword>
<sequence>MIAAFDIEFSGIRKVETTTINQPVAQAIIGVDQLLTTGSRALYGYLVDPEVDVRRNPDEASYSVDLGFRKNFGMSRRASLAGVKEFIDPPERSVGVALGWLRAENGEGLLGLFQLLKAIAGRTVTSVSLGDDDVTVCAGADSFHVSYHTYKLFRHIGVRKAIELMARVFKDPTAKELVIRDRTTGEALASVARDEASYFYMPEIDEVVLIDHVVTQALMLPSSSFRDDQIWTFFDGEQTVRARMNDKDFLRVIDNGVFRLNADDVLIVRMHVRTLQTVAGLVSDYEVVKVLDHRKPGKHLPVPGV</sequence>